<feature type="domain" description="Plastocyanin-like" evidence="4">
    <location>
        <begin position="361"/>
        <end position="482"/>
    </location>
</feature>
<dbReference type="SUPFAM" id="SSF49503">
    <property type="entry name" value="Cupredoxins"/>
    <property type="match status" value="3"/>
</dbReference>
<dbReference type="Gene3D" id="2.60.40.420">
    <property type="entry name" value="Cupredoxins - blue copper proteins"/>
    <property type="match status" value="3"/>
</dbReference>
<sequence>MVKINRRQFIALGAAGVGTALVGHWLGQETISSQPLPSSSASAFGVYQSRDGLLELDIIAKENPVNLAGRQAYLLTYNGQVPAPRLEAQPGDKVRLHFTNNLSQPTNIHYHGLHIPVTGNADNVFLHIKPGEKLTYEFQIPPNHPAGTFWYHPHLHGLVAEQLFGGLAGLFIVRGQLDEIPEVKAAKEEFLVLQDFAVDNNGRLINSAHMSLMMGREGDIITANGQVNPSLSLPEQRLLRLRILNASPSRFYRLSLENHSFYQIATDGGALNEPIEVNELLLIPGQRAEVLIKGDRQPGQYRLLNLPYDRGGMGMMGGGMMGRNNRDEPIVLVTISYEDQGQSLSIPTQLASISALPEPQTVRSFELNHGMNPAVGMAFLINGEAYNHDRLDTQVQLDTVEDWEITNTGMMDHPFHVHNNAFQVISRNGQPESLLAWRDTVLVPRGETVRIRIPFRDFTGKTVYHCHVLDHEDLGMMGNLMINA</sequence>
<dbReference type="Proteomes" id="UP000010473">
    <property type="component" value="Plasmid pSTA7437.03"/>
</dbReference>
<keyword evidence="1" id="KW-0479">Metal-binding</keyword>
<dbReference type="PROSITE" id="PS00080">
    <property type="entry name" value="MULTICOPPER_OXIDASE2"/>
    <property type="match status" value="1"/>
</dbReference>
<dbReference type="Pfam" id="PF07732">
    <property type="entry name" value="Cu-oxidase_3"/>
    <property type="match status" value="1"/>
</dbReference>
<feature type="domain" description="Plastocyanin-like" evidence="5">
    <location>
        <begin position="63"/>
        <end position="176"/>
    </location>
</feature>
<dbReference type="InterPro" id="IPR011706">
    <property type="entry name" value="Cu-oxidase_C"/>
</dbReference>
<dbReference type="KEGG" id="scs:Sta7437_4958"/>
<evidence type="ECO:0000256" key="2">
    <source>
        <dbReference type="ARBA" id="ARBA00023002"/>
    </source>
</evidence>
<dbReference type="CDD" id="cd13853">
    <property type="entry name" value="CuRO_1_Tth-MCO_like"/>
    <property type="match status" value="1"/>
</dbReference>
<dbReference type="PATRIC" id="fig|111780.3.peg.5129"/>
<dbReference type="GO" id="GO:0047705">
    <property type="term" value="F:bilirubin oxidase activity"/>
    <property type="evidence" value="ECO:0007669"/>
    <property type="project" value="UniProtKB-EC"/>
</dbReference>
<dbReference type="OrthoDB" id="9757546at2"/>
<dbReference type="InterPro" id="IPR002355">
    <property type="entry name" value="Cu_oxidase_Cu_BS"/>
</dbReference>
<evidence type="ECO:0000313" key="6">
    <source>
        <dbReference type="EMBL" id="AFZ38380.1"/>
    </source>
</evidence>
<keyword evidence="7" id="KW-1185">Reference proteome</keyword>
<protein>
    <submittedName>
        <fullName evidence="6">Bilirubin oxidase</fullName>
        <ecNumber evidence="6">1.3.3.5</ecNumber>
    </submittedName>
</protein>
<dbReference type="InterPro" id="IPR001117">
    <property type="entry name" value="Cu-oxidase_2nd"/>
</dbReference>
<dbReference type="AlphaFoldDB" id="K9Y0M9"/>
<proteinExistence type="predicted"/>
<dbReference type="PANTHER" id="PTHR11709">
    <property type="entry name" value="MULTI-COPPER OXIDASE"/>
    <property type="match status" value="1"/>
</dbReference>
<evidence type="ECO:0000313" key="7">
    <source>
        <dbReference type="Proteomes" id="UP000010473"/>
    </source>
</evidence>
<dbReference type="InterPro" id="IPR008972">
    <property type="entry name" value="Cupredoxin"/>
</dbReference>
<dbReference type="GO" id="GO:0005507">
    <property type="term" value="F:copper ion binding"/>
    <property type="evidence" value="ECO:0007669"/>
    <property type="project" value="InterPro"/>
</dbReference>
<dbReference type="CDD" id="cd13881">
    <property type="entry name" value="CuRO_2_McoC_like"/>
    <property type="match status" value="1"/>
</dbReference>
<dbReference type="EMBL" id="CP003656">
    <property type="protein sequence ID" value="AFZ38380.1"/>
    <property type="molecule type" value="Genomic_DNA"/>
</dbReference>
<keyword evidence="6" id="KW-0614">Plasmid</keyword>
<dbReference type="PROSITE" id="PS51318">
    <property type="entry name" value="TAT"/>
    <property type="match status" value="1"/>
</dbReference>
<dbReference type="PANTHER" id="PTHR11709:SF2">
    <property type="entry name" value="MULTICOPPER OXIDASE LPR1"/>
    <property type="match status" value="1"/>
</dbReference>
<dbReference type="RefSeq" id="WP_015195756.1">
    <property type="nucleotide sequence ID" value="NC_019750.1"/>
</dbReference>
<evidence type="ECO:0000259" key="3">
    <source>
        <dbReference type="Pfam" id="PF00394"/>
    </source>
</evidence>
<accession>K9Y0M9</accession>
<evidence type="ECO:0000259" key="5">
    <source>
        <dbReference type="Pfam" id="PF07732"/>
    </source>
</evidence>
<dbReference type="HOGENOM" id="CLU_009100_2_1_3"/>
<name>K9Y0M9_STAC7</name>
<dbReference type="Pfam" id="PF00394">
    <property type="entry name" value="Cu-oxidase"/>
    <property type="match status" value="1"/>
</dbReference>
<dbReference type="InterPro" id="IPR006311">
    <property type="entry name" value="TAT_signal"/>
</dbReference>
<organism evidence="6 7">
    <name type="scientific">Stanieria cyanosphaera (strain ATCC 29371 / PCC 7437)</name>
    <dbReference type="NCBI Taxonomy" id="111780"/>
    <lineage>
        <taxon>Bacteria</taxon>
        <taxon>Bacillati</taxon>
        <taxon>Cyanobacteriota</taxon>
        <taxon>Cyanophyceae</taxon>
        <taxon>Pleurocapsales</taxon>
        <taxon>Dermocarpellaceae</taxon>
        <taxon>Stanieria</taxon>
    </lineage>
</organism>
<dbReference type="CDD" id="cd13900">
    <property type="entry name" value="CuRO_3_Tth-MCO_like"/>
    <property type="match status" value="1"/>
</dbReference>
<reference evidence="7" key="1">
    <citation type="journal article" date="2013" name="Proc. Natl. Acad. Sci. U.S.A.">
        <title>Improving the coverage of the cyanobacterial phylum using diversity-driven genome sequencing.</title>
        <authorList>
            <person name="Shih P.M."/>
            <person name="Wu D."/>
            <person name="Latifi A."/>
            <person name="Axen S.D."/>
            <person name="Fewer D.P."/>
            <person name="Talla E."/>
            <person name="Calteau A."/>
            <person name="Cai F."/>
            <person name="Tandeau de Marsac N."/>
            <person name="Rippka R."/>
            <person name="Herdman M."/>
            <person name="Sivonen K."/>
            <person name="Coursin T."/>
            <person name="Laurent T."/>
            <person name="Goodwin L."/>
            <person name="Nolan M."/>
            <person name="Davenport K.W."/>
            <person name="Han C.S."/>
            <person name="Rubin E.M."/>
            <person name="Eisen J.A."/>
            <person name="Woyke T."/>
            <person name="Gugger M."/>
            <person name="Kerfeld C.A."/>
        </authorList>
    </citation>
    <scope>NUCLEOTIDE SEQUENCE [LARGE SCALE GENOMIC DNA]</scope>
    <source>
        <strain evidence="7">ATCC 29371 / PCC 7437</strain>
        <plasmid evidence="7">Plasmid pSTA7437.03</plasmid>
    </source>
</reference>
<gene>
    <name evidence="6" type="ordered locus">Sta7437_4958</name>
</gene>
<feature type="domain" description="Plastocyanin-like" evidence="3">
    <location>
        <begin position="208"/>
        <end position="305"/>
    </location>
</feature>
<dbReference type="InterPro" id="IPR011707">
    <property type="entry name" value="Cu-oxidase-like_N"/>
</dbReference>
<keyword evidence="2 6" id="KW-0560">Oxidoreductase</keyword>
<geneLocation type="plasmid" evidence="6 7">
    <name>pSTA7437.03</name>
</geneLocation>
<evidence type="ECO:0000259" key="4">
    <source>
        <dbReference type="Pfam" id="PF07731"/>
    </source>
</evidence>
<dbReference type="Pfam" id="PF07731">
    <property type="entry name" value="Cu-oxidase_2"/>
    <property type="match status" value="1"/>
</dbReference>
<evidence type="ECO:0000256" key="1">
    <source>
        <dbReference type="ARBA" id="ARBA00022723"/>
    </source>
</evidence>
<dbReference type="InterPro" id="IPR045087">
    <property type="entry name" value="Cu-oxidase_fam"/>
</dbReference>
<dbReference type="EC" id="1.3.3.5" evidence="6"/>